<evidence type="ECO:0000313" key="2">
    <source>
        <dbReference type="EMBL" id="QAT61375.1"/>
    </source>
</evidence>
<dbReference type="PANTHER" id="PTHR43415:SF3">
    <property type="entry name" value="GNAT-FAMILY ACETYLTRANSFERASE"/>
    <property type="match status" value="1"/>
</dbReference>
<dbReference type="SUPFAM" id="SSF55729">
    <property type="entry name" value="Acyl-CoA N-acyltransferases (Nat)"/>
    <property type="match status" value="1"/>
</dbReference>
<sequence>MIMELMSENLIIRNSTFNDCKTFEVWEKKDYVKEFLAIDDSRDYEEVVREFILREDDFTNMQFTIVFKKILIPIGRIYISHYDECLKSLDITRIYIGEEEYIGKGYGKEAMKIILRYAFVNLEMERVTLDTFDGNKRADNLYKELGFVDEGCARNSIKKNGKYYNLNLKSMLRDEYFSRYIR</sequence>
<dbReference type="PANTHER" id="PTHR43415">
    <property type="entry name" value="SPERMIDINE N(1)-ACETYLTRANSFERASE"/>
    <property type="match status" value="1"/>
</dbReference>
<dbReference type="KEGG" id="spoa:EQM13_07185"/>
<organism evidence="2 3">
    <name type="scientific">Acidilutibacter cellobiosedens</name>
    <dbReference type="NCBI Taxonomy" id="2507161"/>
    <lineage>
        <taxon>Bacteria</taxon>
        <taxon>Bacillati</taxon>
        <taxon>Bacillota</taxon>
        <taxon>Tissierellia</taxon>
        <taxon>Tissierellales</taxon>
        <taxon>Acidilutibacteraceae</taxon>
        <taxon>Acidilutibacter</taxon>
    </lineage>
</organism>
<dbReference type="OrthoDB" id="9795206at2"/>
<keyword evidence="2" id="KW-0808">Transferase</keyword>
<keyword evidence="3" id="KW-1185">Reference proteome</keyword>
<dbReference type="AlphaFoldDB" id="A0A410QBJ4"/>
<evidence type="ECO:0000259" key="1">
    <source>
        <dbReference type="PROSITE" id="PS51186"/>
    </source>
</evidence>
<gene>
    <name evidence="2" type="ORF">EQM13_07185</name>
</gene>
<dbReference type="InterPro" id="IPR000182">
    <property type="entry name" value="GNAT_dom"/>
</dbReference>
<dbReference type="InterPro" id="IPR016181">
    <property type="entry name" value="Acyl_CoA_acyltransferase"/>
</dbReference>
<dbReference type="Pfam" id="PF13302">
    <property type="entry name" value="Acetyltransf_3"/>
    <property type="match status" value="1"/>
</dbReference>
<reference evidence="3" key="1">
    <citation type="submission" date="2019-01" db="EMBL/GenBank/DDBJ databases">
        <title>Draft genomes of a novel of Sporanaerobacter strains.</title>
        <authorList>
            <person name="Ma S."/>
        </authorList>
    </citation>
    <scope>NUCLEOTIDE SEQUENCE [LARGE SCALE GENOMIC DNA]</scope>
    <source>
        <strain evidence="3">NJN-17</strain>
    </source>
</reference>
<dbReference type="CDD" id="cd04301">
    <property type="entry name" value="NAT_SF"/>
    <property type="match status" value="1"/>
</dbReference>
<proteinExistence type="predicted"/>
<dbReference type="PROSITE" id="PS51186">
    <property type="entry name" value="GNAT"/>
    <property type="match status" value="1"/>
</dbReference>
<dbReference type="Proteomes" id="UP000287969">
    <property type="component" value="Chromosome"/>
</dbReference>
<accession>A0A410QBJ4</accession>
<evidence type="ECO:0000313" key="3">
    <source>
        <dbReference type="Proteomes" id="UP000287969"/>
    </source>
</evidence>
<protein>
    <submittedName>
        <fullName evidence="2">N-acetyltransferase</fullName>
    </submittedName>
</protein>
<dbReference type="Gene3D" id="3.40.630.30">
    <property type="match status" value="1"/>
</dbReference>
<dbReference type="EMBL" id="CP035282">
    <property type="protein sequence ID" value="QAT61375.1"/>
    <property type="molecule type" value="Genomic_DNA"/>
</dbReference>
<feature type="domain" description="N-acetyltransferase" evidence="1">
    <location>
        <begin position="10"/>
        <end position="169"/>
    </location>
</feature>
<name>A0A410QBJ4_9FIRM</name>
<dbReference type="GO" id="GO:0016747">
    <property type="term" value="F:acyltransferase activity, transferring groups other than amino-acyl groups"/>
    <property type="evidence" value="ECO:0007669"/>
    <property type="project" value="InterPro"/>
</dbReference>